<sequence length="102" mass="11703">MIYGILACDITSIASCDVTRWERLEVIVKTCSCGAPRQIKPVTAASLNMTYCGNITIAASPQEFRVIFNRTGSSNLWISSYLCDFWDFTCYETHHQRYKYEK</sequence>
<feature type="domain" description="Peptidase A1" evidence="1">
    <location>
        <begin position="51"/>
        <end position="102"/>
    </location>
</feature>
<dbReference type="InterPro" id="IPR033121">
    <property type="entry name" value="PEPTIDASE_A1"/>
</dbReference>
<dbReference type="InterPro" id="IPR021109">
    <property type="entry name" value="Peptidase_aspartic_dom_sf"/>
</dbReference>
<proteinExistence type="predicted"/>
<dbReference type="Pfam" id="PF00026">
    <property type="entry name" value="Asp"/>
    <property type="match status" value="1"/>
</dbReference>
<accession>A0A811UQK4</accession>
<dbReference type="EMBL" id="CAJHJT010000012">
    <property type="protein sequence ID" value="CAD7000165.1"/>
    <property type="molecule type" value="Genomic_DNA"/>
</dbReference>
<organism evidence="2 3">
    <name type="scientific">Ceratitis capitata</name>
    <name type="common">Mediterranean fruit fly</name>
    <name type="synonym">Tephritis capitata</name>
    <dbReference type="NCBI Taxonomy" id="7213"/>
    <lineage>
        <taxon>Eukaryota</taxon>
        <taxon>Metazoa</taxon>
        <taxon>Ecdysozoa</taxon>
        <taxon>Arthropoda</taxon>
        <taxon>Hexapoda</taxon>
        <taxon>Insecta</taxon>
        <taxon>Pterygota</taxon>
        <taxon>Neoptera</taxon>
        <taxon>Endopterygota</taxon>
        <taxon>Diptera</taxon>
        <taxon>Brachycera</taxon>
        <taxon>Muscomorpha</taxon>
        <taxon>Tephritoidea</taxon>
        <taxon>Tephritidae</taxon>
        <taxon>Ceratitis</taxon>
        <taxon>Ceratitis</taxon>
    </lineage>
</organism>
<evidence type="ECO:0000259" key="1">
    <source>
        <dbReference type="PROSITE" id="PS51767"/>
    </source>
</evidence>
<protein>
    <submittedName>
        <fullName evidence="2">(Mediterranean fruit fly) hypothetical protein</fullName>
    </submittedName>
</protein>
<evidence type="ECO:0000313" key="3">
    <source>
        <dbReference type="Proteomes" id="UP000606786"/>
    </source>
</evidence>
<dbReference type="Proteomes" id="UP000606786">
    <property type="component" value="Unassembled WGS sequence"/>
</dbReference>
<gene>
    <name evidence="2" type="ORF">CCAP1982_LOCUS8657</name>
</gene>
<comment type="caution">
    <text evidence="2">The sequence shown here is derived from an EMBL/GenBank/DDBJ whole genome shotgun (WGS) entry which is preliminary data.</text>
</comment>
<dbReference type="AlphaFoldDB" id="A0A811UQK4"/>
<dbReference type="SUPFAM" id="SSF50630">
    <property type="entry name" value="Acid proteases"/>
    <property type="match status" value="1"/>
</dbReference>
<keyword evidence="3" id="KW-1185">Reference proteome</keyword>
<reference evidence="2" key="1">
    <citation type="submission" date="2020-11" db="EMBL/GenBank/DDBJ databases">
        <authorList>
            <person name="Whitehead M."/>
        </authorList>
    </citation>
    <scope>NUCLEOTIDE SEQUENCE</scope>
    <source>
        <strain evidence="2">EGII</strain>
    </source>
</reference>
<name>A0A811UQK4_CERCA</name>
<dbReference type="PROSITE" id="PS51767">
    <property type="entry name" value="PEPTIDASE_A1"/>
    <property type="match status" value="1"/>
</dbReference>
<dbReference type="Gene3D" id="2.40.70.10">
    <property type="entry name" value="Acid Proteases"/>
    <property type="match status" value="1"/>
</dbReference>
<evidence type="ECO:0000313" key="2">
    <source>
        <dbReference type="EMBL" id="CAD7000165.1"/>
    </source>
</evidence>